<sequence length="50" mass="5830">MPYTILSPQREHFDSKKLYNYITHTSRSAYAKSIDLPFSLEHRAVIMGNT</sequence>
<evidence type="ECO:0000313" key="1">
    <source>
        <dbReference type="EMBL" id="GCE27673.1"/>
    </source>
</evidence>
<keyword evidence="2" id="KW-1185">Reference proteome</keyword>
<organism evidence="1 2">
    <name type="scientific">Dictyobacter alpinus</name>
    <dbReference type="NCBI Taxonomy" id="2014873"/>
    <lineage>
        <taxon>Bacteria</taxon>
        <taxon>Bacillati</taxon>
        <taxon>Chloroflexota</taxon>
        <taxon>Ktedonobacteria</taxon>
        <taxon>Ktedonobacterales</taxon>
        <taxon>Dictyobacteraceae</taxon>
        <taxon>Dictyobacter</taxon>
    </lineage>
</organism>
<accession>A0A402B8D8</accession>
<dbReference type="AlphaFoldDB" id="A0A402B8D8"/>
<name>A0A402B8D8_9CHLR</name>
<evidence type="ECO:0000313" key="2">
    <source>
        <dbReference type="Proteomes" id="UP000287171"/>
    </source>
</evidence>
<proteinExistence type="predicted"/>
<reference evidence="2" key="1">
    <citation type="submission" date="2018-12" db="EMBL/GenBank/DDBJ databases">
        <title>Tengunoibacter tsumagoiensis gen. nov., sp. nov., Dictyobacter kobayashii sp. nov., D. alpinus sp. nov., and D. joshuensis sp. nov. and description of Dictyobacteraceae fam. nov. within the order Ktedonobacterales isolated from Tengu-no-mugimeshi.</title>
        <authorList>
            <person name="Wang C.M."/>
            <person name="Zheng Y."/>
            <person name="Sakai Y."/>
            <person name="Toyoda A."/>
            <person name="Minakuchi Y."/>
            <person name="Abe K."/>
            <person name="Yokota A."/>
            <person name="Yabe S."/>
        </authorList>
    </citation>
    <scope>NUCLEOTIDE SEQUENCE [LARGE SCALE GENOMIC DNA]</scope>
    <source>
        <strain evidence="2">Uno16</strain>
    </source>
</reference>
<comment type="caution">
    <text evidence="1">The sequence shown here is derived from an EMBL/GenBank/DDBJ whole genome shotgun (WGS) entry which is preliminary data.</text>
</comment>
<gene>
    <name evidence="1" type="ORF">KDA_31570</name>
</gene>
<dbReference type="Proteomes" id="UP000287171">
    <property type="component" value="Unassembled WGS sequence"/>
</dbReference>
<dbReference type="EMBL" id="BIFT01000001">
    <property type="protein sequence ID" value="GCE27673.1"/>
    <property type="molecule type" value="Genomic_DNA"/>
</dbReference>
<protein>
    <submittedName>
        <fullName evidence="1">Uncharacterized protein</fullName>
    </submittedName>
</protein>